<keyword evidence="2" id="KW-1185">Reference proteome</keyword>
<accession>A0ABY5VSM1</accession>
<dbReference type="RefSeq" id="WP_259857847.1">
    <property type="nucleotide sequence ID" value="NZ_BAAAST010000016.1"/>
</dbReference>
<organism evidence="1 2">
    <name type="scientific">Dactylosporangium fulvum</name>
    <dbReference type="NCBI Taxonomy" id="53359"/>
    <lineage>
        <taxon>Bacteria</taxon>
        <taxon>Bacillati</taxon>
        <taxon>Actinomycetota</taxon>
        <taxon>Actinomycetes</taxon>
        <taxon>Micromonosporales</taxon>
        <taxon>Micromonosporaceae</taxon>
        <taxon>Dactylosporangium</taxon>
    </lineage>
</organism>
<dbReference type="Proteomes" id="UP001059617">
    <property type="component" value="Chromosome"/>
</dbReference>
<evidence type="ECO:0000313" key="1">
    <source>
        <dbReference type="EMBL" id="UWP80089.1"/>
    </source>
</evidence>
<reference evidence="1" key="2">
    <citation type="submission" date="2022-09" db="EMBL/GenBank/DDBJ databases">
        <title>Biosynthetic gene clusters of Dactylosporangioum fulvum.</title>
        <authorList>
            <person name="Caradec T."/>
        </authorList>
    </citation>
    <scope>NUCLEOTIDE SEQUENCE</scope>
    <source>
        <strain evidence="1">NRRL B-16292</strain>
    </source>
</reference>
<name>A0ABY5VSM1_9ACTN</name>
<reference evidence="1" key="1">
    <citation type="submission" date="2021-04" db="EMBL/GenBank/DDBJ databases">
        <authorList>
            <person name="Hartkoorn R.C."/>
            <person name="Beaudoing E."/>
            <person name="Hot D."/>
        </authorList>
    </citation>
    <scope>NUCLEOTIDE SEQUENCE</scope>
    <source>
        <strain evidence="1">NRRL B-16292</strain>
    </source>
</reference>
<proteinExistence type="predicted"/>
<evidence type="ECO:0000313" key="2">
    <source>
        <dbReference type="Proteomes" id="UP001059617"/>
    </source>
</evidence>
<protein>
    <submittedName>
        <fullName evidence="1">Uncharacterized protein</fullName>
    </submittedName>
</protein>
<dbReference type="EMBL" id="CP073720">
    <property type="protein sequence ID" value="UWP80089.1"/>
    <property type="molecule type" value="Genomic_DNA"/>
</dbReference>
<sequence length="68" mass="7577">MPVRWNPRRANFKAWPSVATMPSRSTTAEHRPSQAVEDDVKAIYALRERGVAVTTTALAEVLSIELEP</sequence>
<gene>
    <name evidence="1" type="ORF">Dfulv_33675</name>
</gene>